<evidence type="ECO:0000256" key="2">
    <source>
        <dbReference type="ARBA" id="ARBA00009370"/>
    </source>
</evidence>
<dbReference type="PROSITE" id="PS00761">
    <property type="entry name" value="SPASE_I_3"/>
    <property type="match status" value="1"/>
</dbReference>
<dbReference type="EMBL" id="RBCJ01000006">
    <property type="protein sequence ID" value="RKN76867.1"/>
    <property type="molecule type" value="Genomic_DNA"/>
</dbReference>
<dbReference type="AlphaFoldDB" id="A0A3B0BYE8"/>
<dbReference type="CDD" id="cd06530">
    <property type="entry name" value="S26_SPase_I"/>
    <property type="match status" value="2"/>
</dbReference>
<evidence type="ECO:0000313" key="10">
    <source>
        <dbReference type="Proteomes" id="UP000276603"/>
    </source>
</evidence>
<evidence type="ECO:0000256" key="3">
    <source>
        <dbReference type="ARBA" id="ARBA00013208"/>
    </source>
</evidence>
<proteinExistence type="inferred from homology"/>
<protein>
    <recommendedName>
        <fullName evidence="4 7">Signal peptidase I</fullName>
        <ecNumber evidence="3 7">3.4.21.89</ecNumber>
    </recommendedName>
</protein>
<dbReference type="GO" id="GO:0009003">
    <property type="term" value="F:signal peptidase activity"/>
    <property type="evidence" value="ECO:0007669"/>
    <property type="project" value="UniProtKB-EC"/>
</dbReference>
<dbReference type="Proteomes" id="UP000276603">
    <property type="component" value="Unassembled WGS sequence"/>
</dbReference>
<feature type="transmembrane region" description="Helical" evidence="7">
    <location>
        <begin position="55"/>
        <end position="74"/>
    </location>
</feature>
<evidence type="ECO:0000256" key="5">
    <source>
        <dbReference type="ARBA" id="ARBA00022801"/>
    </source>
</evidence>
<reference evidence="9 10" key="1">
    <citation type="submission" date="2018-10" db="EMBL/GenBank/DDBJ databases">
        <title>Ulvibacterium marinum gen. nov., sp. nov., a novel marine bacterium of the family Flavobacteriaceae, isolated from a culture of the green alga Ulva prolifera.</title>
        <authorList>
            <person name="Zhang Z."/>
        </authorList>
    </citation>
    <scope>NUCLEOTIDE SEQUENCE [LARGE SCALE GENOMIC DNA]</scope>
    <source>
        <strain evidence="9 10">CCMM003</strain>
    </source>
</reference>
<dbReference type="Gene3D" id="2.10.109.10">
    <property type="entry name" value="Umud Fragment, subunit A"/>
    <property type="match status" value="2"/>
</dbReference>
<evidence type="ECO:0000256" key="6">
    <source>
        <dbReference type="PIRSR" id="PIRSR600223-1"/>
    </source>
</evidence>
<dbReference type="InterPro" id="IPR019533">
    <property type="entry name" value="Peptidase_S26"/>
</dbReference>
<feature type="transmembrane region" description="Helical" evidence="7">
    <location>
        <begin position="6"/>
        <end position="25"/>
    </location>
</feature>
<feature type="active site" evidence="6">
    <location>
        <position position="251"/>
    </location>
</feature>
<feature type="active site" evidence="6">
    <location>
        <position position="153"/>
    </location>
</feature>
<dbReference type="Pfam" id="PF18936">
    <property type="entry name" value="DUF5684"/>
    <property type="match status" value="1"/>
</dbReference>
<dbReference type="RefSeq" id="WP_120714214.1">
    <property type="nucleotide sequence ID" value="NZ_RBCJ01000006.1"/>
</dbReference>
<dbReference type="GO" id="GO:0004252">
    <property type="term" value="F:serine-type endopeptidase activity"/>
    <property type="evidence" value="ECO:0007669"/>
    <property type="project" value="InterPro"/>
</dbReference>
<dbReference type="PANTHER" id="PTHR43390:SF1">
    <property type="entry name" value="CHLOROPLAST PROCESSING PEPTIDASE"/>
    <property type="match status" value="1"/>
</dbReference>
<comment type="caution">
    <text evidence="9">The sequence shown here is derived from an EMBL/GenBank/DDBJ whole genome shotgun (WGS) entry which is preliminary data.</text>
</comment>
<dbReference type="NCBIfam" id="TIGR02227">
    <property type="entry name" value="sigpep_I_bact"/>
    <property type="match status" value="1"/>
</dbReference>
<dbReference type="SUPFAM" id="SSF51306">
    <property type="entry name" value="LexA/Signal peptidase"/>
    <property type="match status" value="2"/>
</dbReference>
<comment type="subcellular location">
    <subcellularLocation>
        <location evidence="7">Membrane</location>
        <topology evidence="7">Single-pass type II membrane protein</topology>
    </subcellularLocation>
</comment>
<sequence length="565" mass="65386">MNGSQWIIFILLIQIIHFLGTWKLYVKAGRKAWEAAIPIYNAIILMQIINRPKWWVILLFIPIINLLMFPVIWVETIRSFGRNNLLETWLVILTLGFYIYYVNYALDVQYVDDRSLHPKTGLGEWVSSIVFAIVAATVVHTYFIQPYVIPTGSLERTLRVGDFLFVSKYHYGARTPMTTVAAPMVHDTLPLIGTRSYLNKPQLPYFRLPGFTKVKRNDIVVFSWPADTVRVFFKKEKGVKKPIDKKSNYVKRCVGIPGDSLAVIDGFVYINGKQLQLSDRAKPQYDYMAYGQKGVSSRLLMELGVNEFNRLYVSQTLTQVQKRALQLAGHRVYESQPIQILTDNKGIDPNLIRQQRLALKEIADRQRIVTLTDEMATKLRDNSAIDSVVKVIEPKGRQGINLFPQNPEYPWNYDNMGAIYIPEKGSTVPLNLKSLPLYKKIIRDYEQNTIEVSGNQIKINGEVADTYTFKQDYYWMMGDNRDHSEDSRAWGYVPEDHIVGTPIFIWMSIENFTDGLGNWEIRWDRVFTTVHGEGEPKSYFKWFLIALAAWFVFDFIRKRKKKGTA</sequence>
<name>A0A3B0BYE8_9FLAO</name>
<comment type="similarity">
    <text evidence="2 7">Belongs to the peptidase S26 family.</text>
</comment>
<dbReference type="InterPro" id="IPR036286">
    <property type="entry name" value="LexA/Signal_pep-like_sf"/>
</dbReference>
<feature type="domain" description="Peptidase S26" evidence="8">
    <location>
        <begin position="123"/>
        <end position="283"/>
    </location>
</feature>
<gene>
    <name evidence="9" type="primary">lepB</name>
    <name evidence="9" type="ORF">D7Z94_24095</name>
</gene>
<dbReference type="EC" id="3.4.21.89" evidence="3 7"/>
<feature type="transmembrane region" description="Helical" evidence="7">
    <location>
        <begin position="126"/>
        <end position="149"/>
    </location>
</feature>
<evidence type="ECO:0000256" key="1">
    <source>
        <dbReference type="ARBA" id="ARBA00000677"/>
    </source>
</evidence>
<keyword evidence="10" id="KW-1185">Reference proteome</keyword>
<keyword evidence="7" id="KW-0812">Transmembrane</keyword>
<dbReference type="OrthoDB" id="9802919at2"/>
<accession>A0A3B0BYE8</accession>
<dbReference type="InterPro" id="IPR019758">
    <property type="entry name" value="Pept_S26A_signal_pept_1_CS"/>
</dbReference>
<evidence type="ECO:0000313" key="9">
    <source>
        <dbReference type="EMBL" id="RKN76867.1"/>
    </source>
</evidence>
<comment type="caution">
    <text evidence="7">Lacks conserved residue(s) required for the propagation of feature annotation.</text>
</comment>
<dbReference type="PRINTS" id="PR00727">
    <property type="entry name" value="LEADERPTASE"/>
</dbReference>
<evidence type="ECO:0000256" key="4">
    <source>
        <dbReference type="ARBA" id="ARBA00019232"/>
    </source>
</evidence>
<dbReference type="PANTHER" id="PTHR43390">
    <property type="entry name" value="SIGNAL PEPTIDASE I"/>
    <property type="match status" value="1"/>
</dbReference>
<keyword evidence="7" id="KW-0472">Membrane</keyword>
<dbReference type="GO" id="GO:0016020">
    <property type="term" value="C:membrane"/>
    <property type="evidence" value="ECO:0007669"/>
    <property type="project" value="UniProtKB-SubCell"/>
</dbReference>
<dbReference type="Pfam" id="PF10502">
    <property type="entry name" value="Peptidase_S26"/>
    <property type="match status" value="2"/>
</dbReference>
<keyword evidence="5 7" id="KW-0378">Hydrolase</keyword>
<evidence type="ECO:0000259" key="8">
    <source>
        <dbReference type="Pfam" id="PF10502"/>
    </source>
</evidence>
<comment type="catalytic activity">
    <reaction evidence="1 7">
        <text>Cleavage of hydrophobic, N-terminal signal or leader sequences from secreted and periplasmic proteins.</text>
        <dbReference type="EC" id="3.4.21.89"/>
    </reaction>
</comment>
<keyword evidence="7" id="KW-1133">Transmembrane helix</keyword>
<dbReference type="InterPro" id="IPR000223">
    <property type="entry name" value="Pept_S26A_signal_pept_1"/>
</dbReference>
<dbReference type="GO" id="GO:0006465">
    <property type="term" value="P:signal peptide processing"/>
    <property type="evidence" value="ECO:0007669"/>
    <property type="project" value="InterPro"/>
</dbReference>
<organism evidence="9 10">
    <name type="scientific">Ulvibacterium marinum</name>
    <dbReference type="NCBI Taxonomy" id="2419782"/>
    <lineage>
        <taxon>Bacteria</taxon>
        <taxon>Pseudomonadati</taxon>
        <taxon>Bacteroidota</taxon>
        <taxon>Flavobacteriia</taxon>
        <taxon>Flavobacteriales</taxon>
        <taxon>Flavobacteriaceae</taxon>
        <taxon>Ulvibacterium</taxon>
    </lineage>
</organism>
<feature type="domain" description="Peptidase S26" evidence="8">
    <location>
        <begin position="439"/>
        <end position="506"/>
    </location>
</feature>
<keyword evidence="7" id="KW-0645">Protease</keyword>
<dbReference type="InterPro" id="IPR043739">
    <property type="entry name" value="DUF5684"/>
</dbReference>
<feature type="transmembrane region" description="Helical" evidence="7">
    <location>
        <begin position="86"/>
        <end position="106"/>
    </location>
</feature>
<evidence type="ECO:0000256" key="7">
    <source>
        <dbReference type="RuleBase" id="RU362042"/>
    </source>
</evidence>